<evidence type="ECO:0000313" key="8">
    <source>
        <dbReference type="EMBL" id="KAH7577653.1"/>
    </source>
</evidence>
<reference evidence="8 9" key="1">
    <citation type="submission" date="2021-02" db="EMBL/GenBank/DDBJ databases">
        <title>Plant Genome Project.</title>
        <authorList>
            <person name="Zhang R.-G."/>
        </authorList>
    </citation>
    <scope>NUCLEOTIDE SEQUENCE [LARGE SCALE GENOMIC DNA]</scope>
    <source>
        <tissue evidence="8">Leaves</tissue>
    </source>
</reference>
<evidence type="ECO:0000256" key="4">
    <source>
        <dbReference type="ARBA" id="ARBA00023004"/>
    </source>
</evidence>
<dbReference type="InterPro" id="IPR005123">
    <property type="entry name" value="Oxoglu/Fe-dep_dioxygenase_dom"/>
</dbReference>
<keyword evidence="2 5" id="KW-0479">Metal-binding</keyword>
<dbReference type="InterPro" id="IPR026992">
    <property type="entry name" value="DIOX_N"/>
</dbReference>
<evidence type="ECO:0000256" key="1">
    <source>
        <dbReference type="ARBA" id="ARBA00008056"/>
    </source>
</evidence>
<dbReference type="InterPro" id="IPR027443">
    <property type="entry name" value="IPNS-like_sf"/>
</dbReference>
<accession>A0ABQ8ILU1</accession>
<evidence type="ECO:0000259" key="7">
    <source>
        <dbReference type="PROSITE" id="PS51471"/>
    </source>
</evidence>
<comment type="caution">
    <text evidence="8">The sequence shown here is derived from an EMBL/GenBank/DDBJ whole genome shotgun (WGS) entry which is preliminary data.</text>
</comment>
<feature type="domain" description="Fe2OG dioxygenase" evidence="7">
    <location>
        <begin position="224"/>
        <end position="323"/>
    </location>
</feature>
<evidence type="ECO:0000256" key="5">
    <source>
        <dbReference type="RuleBase" id="RU003682"/>
    </source>
</evidence>
<dbReference type="PROSITE" id="PS51471">
    <property type="entry name" value="FE2OG_OXY"/>
    <property type="match status" value="1"/>
</dbReference>
<keyword evidence="4 5" id="KW-0408">Iron</keyword>
<dbReference type="PANTHER" id="PTHR10209">
    <property type="entry name" value="OXIDOREDUCTASE, 2OG-FE II OXYGENASE FAMILY PROTEIN"/>
    <property type="match status" value="1"/>
</dbReference>
<evidence type="ECO:0000256" key="6">
    <source>
        <dbReference type="SAM" id="MobiDB-lite"/>
    </source>
</evidence>
<dbReference type="Proteomes" id="UP000827721">
    <property type="component" value="Unassembled WGS sequence"/>
</dbReference>
<evidence type="ECO:0000256" key="3">
    <source>
        <dbReference type="ARBA" id="ARBA00023002"/>
    </source>
</evidence>
<dbReference type="PANTHER" id="PTHR10209:SF714">
    <property type="entry name" value="1-AMINOCYCLOPROPANE-1-CARBOXYLATE OXIDASE HOMOLOG 11-RELATED"/>
    <property type="match status" value="1"/>
</dbReference>
<name>A0ABQ8ILU1_9ROSI</name>
<feature type="compositionally biased region" description="Polar residues" evidence="6">
    <location>
        <begin position="1"/>
        <end position="17"/>
    </location>
</feature>
<keyword evidence="3 5" id="KW-0560">Oxidoreductase</keyword>
<keyword evidence="9" id="KW-1185">Reference proteome</keyword>
<comment type="similarity">
    <text evidence="1 5">Belongs to the iron/ascorbate-dependent oxidoreductase family.</text>
</comment>
<protein>
    <recommendedName>
        <fullName evidence="7">Fe2OG dioxygenase domain-containing protein</fullName>
    </recommendedName>
</protein>
<gene>
    <name evidence="8" type="ORF">JRO89_XS01G0281100</name>
</gene>
<organism evidence="8 9">
    <name type="scientific">Xanthoceras sorbifolium</name>
    <dbReference type="NCBI Taxonomy" id="99658"/>
    <lineage>
        <taxon>Eukaryota</taxon>
        <taxon>Viridiplantae</taxon>
        <taxon>Streptophyta</taxon>
        <taxon>Embryophyta</taxon>
        <taxon>Tracheophyta</taxon>
        <taxon>Spermatophyta</taxon>
        <taxon>Magnoliopsida</taxon>
        <taxon>eudicotyledons</taxon>
        <taxon>Gunneridae</taxon>
        <taxon>Pentapetalae</taxon>
        <taxon>rosids</taxon>
        <taxon>malvids</taxon>
        <taxon>Sapindales</taxon>
        <taxon>Sapindaceae</taxon>
        <taxon>Xanthoceroideae</taxon>
        <taxon>Xanthoceras</taxon>
    </lineage>
</organism>
<feature type="region of interest" description="Disordered" evidence="6">
    <location>
        <begin position="1"/>
        <end position="24"/>
    </location>
</feature>
<proteinExistence type="inferred from homology"/>
<dbReference type="SUPFAM" id="SSF51197">
    <property type="entry name" value="Clavaminate synthase-like"/>
    <property type="match status" value="1"/>
</dbReference>
<dbReference type="EMBL" id="JAFEMO010000001">
    <property type="protein sequence ID" value="KAH7577653.1"/>
    <property type="molecule type" value="Genomic_DNA"/>
</dbReference>
<dbReference type="Pfam" id="PF14226">
    <property type="entry name" value="DIOX_N"/>
    <property type="match status" value="1"/>
</dbReference>
<evidence type="ECO:0000256" key="2">
    <source>
        <dbReference type="ARBA" id="ARBA00022723"/>
    </source>
</evidence>
<evidence type="ECO:0000313" key="9">
    <source>
        <dbReference type="Proteomes" id="UP000827721"/>
    </source>
</evidence>
<sequence length="374" mass="42478">MEVMSPNSTAKSVSDQDGSAYDKAKQVKEFDETKAGVKGLVDSGVAKIPKFFIHPEEDLPKSSDTCWDVRFQIPLIDLGGFESCRTTEIVDKIRQASETWGFFQLINHGVPVSVMEEMLEGVRGFHEQPKEVKMEMYSRDTKKLVRYFTNGNLLVSPEPANWRDTIAFNFQDGQLDPELFPQVCRKTVSEYMKHMIELRTILSALLSEALGLSSDYLASLECMETESLVCHYYPPCPEPDLTLGATKHKDPSFLTILLQDSIGGLQVLHRNHWVDVPFVQGGLVINIGDFIQLITNDKFRSVEHRVLVRRVGPRVSVACLFYPSTKNRYKPYEPIKELLSDQPPIYRATHVDEFMSYFRSKGLDGNSTLAHFKL</sequence>
<dbReference type="InterPro" id="IPR044861">
    <property type="entry name" value="IPNS-like_FE2OG_OXY"/>
</dbReference>
<dbReference type="Gene3D" id="2.60.120.330">
    <property type="entry name" value="B-lactam Antibiotic, Isopenicillin N Synthase, Chain"/>
    <property type="match status" value="1"/>
</dbReference>
<dbReference type="Pfam" id="PF03171">
    <property type="entry name" value="2OG-FeII_Oxy"/>
    <property type="match status" value="1"/>
</dbReference>